<accession>A0A381V1K4</accession>
<dbReference type="GO" id="GO:0017057">
    <property type="term" value="F:6-phosphogluconolactonase activity"/>
    <property type="evidence" value="ECO:0007669"/>
    <property type="project" value="TreeGrafter"/>
</dbReference>
<name>A0A381V1K4_9ZZZZ</name>
<protein>
    <recommendedName>
        <fullName evidence="3">6-phosphogluconolactonase</fullName>
    </recommendedName>
</protein>
<dbReference type="PANTHER" id="PTHR30344">
    <property type="entry name" value="6-PHOSPHOGLUCONOLACTONASE-RELATED"/>
    <property type="match status" value="1"/>
</dbReference>
<dbReference type="EMBL" id="UINC01007508">
    <property type="protein sequence ID" value="SVA33708.1"/>
    <property type="molecule type" value="Genomic_DNA"/>
</dbReference>
<dbReference type="InterPro" id="IPR050282">
    <property type="entry name" value="Cycloisomerase_2"/>
</dbReference>
<organism evidence="2">
    <name type="scientific">marine metagenome</name>
    <dbReference type="NCBI Taxonomy" id="408172"/>
    <lineage>
        <taxon>unclassified sequences</taxon>
        <taxon>metagenomes</taxon>
        <taxon>ecological metagenomes</taxon>
    </lineage>
</organism>
<comment type="similarity">
    <text evidence="1">Belongs to the cycloisomerase 2 family.</text>
</comment>
<dbReference type="AlphaFoldDB" id="A0A381V1K4"/>
<dbReference type="InterPro" id="IPR015943">
    <property type="entry name" value="WD40/YVTN_repeat-like_dom_sf"/>
</dbReference>
<proteinExistence type="inferred from homology"/>
<evidence type="ECO:0000313" key="2">
    <source>
        <dbReference type="EMBL" id="SVA33708.1"/>
    </source>
</evidence>
<dbReference type="SUPFAM" id="SSF75011">
    <property type="entry name" value="3-carboxy-cis,cis-mucoante lactonizing enzyme"/>
    <property type="match status" value="1"/>
</dbReference>
<sequence>MQRVYITLRGDDRIAIYNLDPADGALTHQEDIQVPGGPSPFAVSPNGTYAYAGLREHFKLASFKIDSKTGSLATTGTADLNSDPCHISVDNTGKYLLSAYYEAGQIAVHPITADGVIGSVEIERIGTRHRAHCTITDGTNQFVFLPHVDDSNAIFQYRFDDENGSLTPNTPPVIEPPPGNGPRHYAYHPNNKFVYFDNEQGCSVTAYRLDPEKGTLSPFQNISTLPENWSGENSCAQIHMTSSGDFLYATNRGHDSVAIFAVSDTTGMLTSLGQHRTLRTPRAFAIDPTDNFMLVGGLDDGLLATYRVEQSGHLTHLSTQSVGDQPMWIEMTGNFA</sequence>
<dbReference type="PANTHER" id="PTHR30344:SF1">
    <property type="entry name" value="6-PHOSPHOGLUCONOLACTONASE"/>
    <property type="match status" value="1"/>
</dbReference>
<evidence type="ECO:0008006" key="3">
    <source>
        <dbReference type="Google" id="ProtNLM"/>
    </source>
</evidence>
<evidence type="ECO:0000256" key="1">
    <source>
        <dbReference type="ARBA" id="ARBA00005564"/>
    </source>
</evidence>
<dbReference type="Pfam" id="PF10282">
    <property type="entry name" value="Lactonase"/>
    <property type="match status" value="1"/>
</dbReference>
<dbReference type="Gene3D" id="2.130.10.10">
    <property type="entry name" value="YVTN repeat-like/Quinoprotein amine dehydrogenase"/>
    <property type="match status" value="1"/>
</dbReference>
<gene>
    <name evidence="2" type="ORF">METZ01_LOCUS86562</name>
</gene>
<reference evidence="2" key="1">
    <citation type="submission" date="2018-05" db="EMBL/GenBank/DDBJ databases">
        <authorList>
            <person name="Lanie J.A."/>
            <person name="Ng W.-L."/>
            <person name="Kazmierczak K.M."/>
            <person name="Andrzejewski T.M."/>
            <person name="Davidsen T.M."/>
            <person name="Wayne K.J."/>
            <person name="Tettelin H."/>
            <person name="Glass J.I."/>
            <person name="Rusch D."/>
            <person name="Podicherti R."/>
            <person name="Tsui H.-C.T."/>
            <person name="Winkler M.E."/>
        </authorList>
    </citation>
    <scope>NUCLEOTIDE SEQUENCE</scope>
</reference>
<dbReference type="InterPro" id="IPR019405">
    <property type="entry name" value="Lactonase_7-beta_prop"/>
</dbReference>
<dbReference type="GO" id="GO:0005829">
    <property type="term" value="C:cytosol"/>
    <property type="evidence" value="ECO:0007669"/>
    <property type="project" value="TreeGrafter"/>
</dbReference>